<evidence type="ECO:0000313" key="3">
    <source>
        <dbReference type="EMBL" id="KXL52970.1"/>
    </source>
</evidence>
<dbReference type="SUPFAM" id="SSF55874">
    <property type="entry name" value="ATPase domain of HSP90 chaperone/DNA topoisomerase II/histidine kinase"/>
    <property type="match status" value="1"/>
</dbReference>
<dbReference type="PANTHER" id="PTHR40448">
    <property type="entry name" value="TWO-COMPONENT SENSOR HISTIDINE KINASE"/>
    <property type="match status" value="1"/>
</dbReference>
<dbReference type="Pfam" id="PF14501">
    <property type="entry name" value="HATPase_c_5"/>
    <property type="match status" value="1"/>
</dbReference>
<dbReference type="STRING" id="36847.CLNEO_15120"/>
<dbReference type="PANTHER" id="PTHR40448:SF1">
    <property type="entry name" value="TWO-COMPONENT SENSOR HISTIDINE KINASE"/>
    <property type="match status" value="1"/>
</dbReference>
<dbReference type="GO" id="GO:0042802">
    <property type="term" value="F:identical protein binding"/>
    <property type="evidence" value="ECO:0007669"/>
    <property type="project" value="TreeGrafter"/>
</dbReference>
<sequence>MDKKSFILRRSLMLLFIITLSSALFLALYHFDNKYTKTAPQAINGALYVSKADWANTPIRYLQDGWRYYADRLLTPETLTQQGDNYQYLSIGAQSNFAMGDSRRSPHGSASYALTLYLPEEVHTYTIELPEIYSAYKFYIDDKLKLQMGEPDSLEYQNQTQCRMITFEASGKTTLLLAVSDHSWIYSGLVYPPAFGEPLNLNTTRGLRIGICLIVTTVTLMLAIFSFYLAIRTRHRNNIWIFFLLCLASTVFTSYSVVHGILPLSIQPWYSIELVSGYLVTLLVILLHNRICDTKKYAQIISGALAGLVCILALLYGLSASQLTLPLMLAFSNLVFGFKLLTAVYLLFTAAMAVRRNIEKATILLYGDVIYACAFVWDRLLPNYEPVFGGWFQEWGSLNLVIATGVVLWYDVAMGYGHSLIYAEEQRQMKRQLAMQVEHLRQMNQKVDETAKLRHDFRHHLRTLMTLASEGRYEELENYIRGITEINEGMRLGRLTDNIELDALVQYYSNLAQANSIHFRTRLLIPETLNFPIVDLCGLLGNLLENAVEACLRQKTGSKTIFIAGRAQEGQLEFVVDNSFDGELKTRGEKYLSSKRNGFGLGISSVLESVERYNGVINLYADDKGFHAEVSLPLGIEQRGISQSLVTR</sequence>
<feature type="transmembrane region" description="Helical" evidence="1">
    <location>
        <begin position="300"/>
        <end position="318"/>
    </location>
</feature>
<evidence type="ECO:0000256" key="1">
    <source>
        <dbReference type="SAM" id="Phobius"/>
    </source>
</evidence>
<reference evidence="3 4" key="1">
    <citation type="submission" date="2016-01" db="EMBL/GenBank/DDBJ databases">
        <title>Genome sequence of Clostridium neopropionicum X4, DSM-3847.</title>
        <authorList>
            <person name="Poehlein A."/>
            <person name="Beck M.H."/>
            <person name="Bengelsdorf F.R."/>
            <person name="Daniel R."/>
            <person name="Duerre P."/>
        </authorList>
    </citation>
    <scope>NUCLEOTIDE SEQUENCE [LARGE SCALE GENOMIC DNA]</scope>
    <source>
        <strain evidence="3 4">DSM-3847</strain>
    </source>
</reference>
<evidence type="ECO:0000313" key="4">
    <source>
        <dbReference type="Proteomes" id="UP000070539"/>
    </source>
</evidence>
<dbReference type="PATRIC" id="fig|36847.3.peg.1764"/>
<keyword evidence="4" id="KW-1185">Reference proteome</keyword>
<feature type="transmembrane region" description="Helical" evidence="1">
    <location>
        <begin position="207"/>
        <end position="231"/>
    </location>
</feature>
<dbReference type="AlphaFoldDB" id="A0A136WEN9"/>
<feature type="transmembrane region" description="Helical" evidence="1">
    <location>
        <begin position="363"/>
        <end position="380"/>
    </location>
</feature>
<name>A0A136WEN9_9FIRM</name>
<dbReference type="InterPro" id="IPR036890">
    <property type="entry name" value="HATPase_C_sf"/>
</dbReference>
<dbReference type="OrthoDB" id="9156435at2"/>
<feature type="transmembrane region" description="Helical" evidence="1">
    <location>
        <begin position="12"/>
        <end position="31"/>
    </location>
</feature>
<organism evidence="3 4">
    <name type="scientific">Anaerotignum neopropionicum</name>
    <dbReference type="NCBI Taxonomy" id="36847"/>
    <lineage>
        <taxon>Bacteria</taxon>
        <taxon>Bacillati</taxon>
        <taxon>Bacillota</taxon>
        <taxon>Clostridia</taxon>
        <taxon>Lachnospirales</taxon>
        <taxon>Anaerotignaceae</taxon>
        <taxon>Anaerotignum</taxon>
    </lineage>
</organism>
<keyword evidence="3" id="KW-0808">Transferase</keyword>
<dbReference type="CDD" id="cd16935">
    <property type="entry name" value="HATPase_AgrC-ComD-like"/>
    <property type="match status" value="1"/>
</dbReference>
<dbReference type="GO" id="GO:0016301">
    <property type="term" value="F:kinase activity"/>
    <property type="evidence" value="ECO:0007669"/>
    <property type="project" value="UniProtKB-KW"/>
</dbReference>
<keyword evidence="1" id="KW-1133">Transmembrane helix</keyword>
<keyword evidence="1" id="KW-0472">Membrane</keyword>
<evidence type="ECO:0000259" key="2">
    <source>
        <dbReference type="Pfam" id="PF14501"/>
    </source>
</evidence>
<dbReference type="Proteomes" id="UP000070539">
    <property type="component" value="Unassembled WGS sequence"/>
</dbReference>
<keyword evidence="1" id="KW-0812">Transmembrane</keyword>
<feature type="transmembrane region" description="Helical" evidence="1">
    <location>
        <begin position="330"/>
        <end position="351"/>
    </location>
</feature>
<accession>A0A136WEN9</accession>
<dbReference type="RefSeq" id="WP_066086880.1">
    <property type="nucleotide sequence ID" value="NZ_LRVM01000004.1"/>
</dbReference>
<gene>
    <name evidence="3" type="ORF">CLNEO_15120</name>
</gene>
<comment type="caution">
    <text evidence="3">The sequence shown here is derived from an EMBL/GenBank/DDBJ whole genome shotgun (WGS) entry which is preliminary data.</text>
</comment>
<feature type="transmembrane region" description="Helical" evidence="1">
    <location>
        <begin position="238"/>
        <end position="262"/>
    </location>
</feature>
<proteinExistence type="predicted"/>
<keyword evidence="3" id="KW-0418">Kinase</keyword>
<feature type="transmembrane region" description="Helical" evidence="1">
    <location>
        <begin position="268"/>
        <end position="288"/>
    </location>
</feature>
<feature type="transmembrane region" description="Helical" evidence="1">
    <location>
        <begin position="400"/>
        <end position="423"/>
    </location>
</feature>
<dbReference type="Gene3D" id="3.30.565.10">
    <property type="entry name" value="Histidine kinase-like ATPase, C-terminal domain"/>
    <property type="match status" value="1"/>
</dbReference>
<dbReference type="InterPro" id="IPR032834">
    <property type="entry name" value="NatK-like_C"/>
</dbReference>
<feature type="domain" description="Sensor histidine kinase NatK-like C-terminal" evidence="2">
    <location>
        <begin position="533"/>
        <end position="633"/>
    </location>
</feature>
<dbReference type="EMBL" id="LRVM01000004">
    <property type="protein sequence ID" value="KXL52970.1"/>
    <property type="molecule type" value="Genomic_DNA"/>
</dbReference>
<protein>
    <submittedName>
        <fullName evidence="3">Sensory histidine kinase DcuS</fullName>
    </submittedName>
</protein>